<gene>
    <name evidence="2" type="ORF">METZ01_LOCUS209166</name>
</gene>
<keyword evidence="1" id="KW-0812">Transmembrane</keyword>
<keyword evidence="1" id="KW-1133">Transmembrane helix</keyword>
<keyword evidence="1" id="KW-0472">Membrane</keyword>
<evidence type="ECO:0000313" key="2">
    <source>
        <dbReference type="EMBL" id="SVB56312.1"/>
    </source>
</evidence>
<name>A0A382F0Z6_9ZZZZ</name>
<dbReference type="AlphaFoldDB" id="A0A382F0Z6"/>
<sequence length="50" mass="5709">MSISAKEPVLAKRRWLFQYVFILVLTVVLVGVSGEQQKVFAQDPDDEKTQ</sequence>
<reference evidence="2" key="1">
    <citation type="submission" date="2018-05" db="EMBL/GenBank/DDBJ databases">
        <authorList>
            <person name="Lanie J.A."/>
            <person name="Ng W.-L."/>
            <person name="Kazmierczak K.M."/>
            <person name="Andrzejewski T.M."/>
            <person name="Davidsen T.M."/>
            <person name="Wayne K.J."/>
            <person name="Tettelin H."/>
            <person name="Glass J.I."/>
            <person name="Rusch D."/>
            <person name="Podicherti R."/>
            <person name="Tsui H.-C.T."/>
            <person name="Winkler M.E."/>
        </authorList>
    </citation>
    <scope>NUCLEOTIDE SEQUENCE</scope>
</reference>
<feature type="non-terminal residue" evidence="2">
    <location>
        <position position="50"/>
    </location>
</feature>
<protein>
    <submittedName>
        <fullName evidence="2">Uncharacterized protein</fullName>
    </submittedName>
</protein>
<dbReference type="EMBL" id="UINC01047259">
    <property type="protein sequence ID" value="SVB56312.1"/>
    <property type="molecule type" value="Genomic_DNA"/>
</dbReference>
<proteinExistence type="predicted"/>
<organism evidence="2">
    <name type="scientific">marine metagenome</name>
    <dbReference type="NCBI Taxonomy" id="408172"/>
    <lineage>
        <taxon>unclassified sequences</taxon>
        <taxon>metagenomes</taxon>
        <taxon>ecological metagenomes</taxon>
    </lineage>
</organism>
<evidence type="ECO:0000256" key="1">
    <source>
        <dbReference type="SAM" id="Phobius"/>
    </source>
</evidence>
<accession>A0A382F0Z6</accession>
<feature type="transmembrane region" description="Helical" evidence="1">
    <location>
        <begin position="15"/>
        <end position="32"/>
    </location>
</feature>